<keyword evidence="3 5" id="KW-0067">ATP-binding</keyword>
<evidence type="ECO:0000256" key="1">
    <source>
        <dbReference type="ARBA" id="ARBA00022448"/>
    </source>
</evidence>
<dbReference type="EMBL" id="MHCJ01000003">
    <property type="protein sequence ID" value="OGY18651.1"/>
    <property type="molecule type" value="Genomic_DNA"/>
</dbReference>
<dbReference type="GO" id="GO:0022857">
    <property type="term" value="F:transmembrane transporter activity"/>
    <property type="evidence" value="ECO:0007669"/>
    <property type="project" value="UniProtKB-ARBA"/>
</dbReference>
<dbReference type="AlphaFoldDB" id="A0A1G1VTB1"/>
<dbReference type="InterPro" id="IPR017911">
    <property type="entry name" value="MacB-like_ATP-bd"/>
</dbReference>
<evidence type="ECO:0000313" key="5">
    <source>
        <dbReference type="EMBL" id="OGY18651.1"/>
    </source>
</evidence>
<dbReference type="InterPro" id="IPR003439">
    <property type="entry name" value="ABC_transporter-like_ATP-bd"/>
</dbReference>
<sequence length="242" mass="26570">MKNHGLIALQNVFKTYQLGESTIHAINSVSLAIEKGEFVAVIGPSGSGKSTLMHICSLLDNPSSGTITFEGVDTTNFSEEQLAHIRNQKVGFVFQQFNLLPRTSALENVQLPLLYTDITRHERQQRARDMLAGVGLGDRLNNTPSQLSGGQQQRVAIARALINNPEVIFADEPTGNLDTKSGREIMDLMTDLHREGKTIVLVTHESEVAAFAKRIISMRDGKIVSDRKDGKKVHLKNKGGGR</sequence>
<organism evidence="5 6">
    <name type="scientific">Candidatus Chisholmbacteria bacterium RIFCSPHIGHO2_01_FULL_52_32</name>
    <dbReference type="NCBI Taxonomy" id="1797591"/>
    <lineage>
        <taxon>Bacteria</taxon>
        <taxon>Candidatus Chisholmiibacteriota</taxon>
    </lineage>
</organism>
<comment type="caution">
    <text evidence="5">The sequence shown here is derived from an EMBL/GenBank/DDBJ whole genome shotgun (WGS) entry which is preliminary data.</text>
</comment>
<dbReference type="Gene3D" id="3.40.50.300">
    <property type="entry name" value="P-loop containing nucleotide triphosphate hydrolases"/>
    <property type="match status" value="1"/>
</dbReference>
<dbReference type="PROSITE" id="PS00211">
    <property type="entry name" value="ABC_TRANSPORTER_1"/>
    <property type="match status" value="1"/>
</dbReference>
<dbReference type="FunFam" id="3.40.50.300:FF:000032">
    <property type="entry name" value="Export ABC transporter ATP-binding protein"/>
    <property type="match status" value="1"/>
</dbReference>
<accession>A0A1G1VTB1</accession>
<proteinExistence type="predicted"/>
<reference evidence="5 6" key="1">
    <citation type="journal article" date="2016" name="Nat. Commun.">
        <title>Thousands of microbial genomes shed light on interconnected biogeochemical processes in an aquifer system.</title>
        <authorList>
            <person name="Anantharaman K."/>
            <person name="Brown C.T."/>
            <person name="Hug L.A."/>
            <person name="Sharon I."/>
            <person name="Castelle C.J."/>
            <person name="Probst A.J."/>
            <person name="Thomas B.C."/>
            <person name="Singh A."/>
            <person name="Wilkins M.J."/>
            <person name="Karaoz U."/>
            <person name="Brodie E.L."/>
            <person name="Williams K.H."/>
            <person name="Hubbard S.S."/>
            <person name="Banfield J.F."/>
        </authorList>
    </citation>
    <scope>NUCLEOTIDE SEQUENCE [LARGE SCALE GENOMIC DNA]</scope>
</reference>
<feature type="domain" description="ABC transporter" evidence="4">
    <location>
        <begin position="7"/>
        <end position="237"/>
    </location>
</feature>
<dbReference type="InterPro" id="IPR015854">
    <property type="entry name" value="ABC_transpr_LolD-like"/>
</dbReference>
<dbReference type="GO" id="GO:0098796">
    <property type="term" value="C:membrane protein complex"/>
    <property type="evidence" value="ECO:0007669"/>
    <property type="project" value="UniProtKB-ARBA"/>
</dbReference>
<dbReference type="SMART" id="SM00382">
    <property type="entry name" value="AAA"/>
    <property type="match status" value="1"/>
</dbReference>
<dbReference type="GO" id="GO:0016887">
    <property type="term" value="F:ATP hydrolysis activity"/>
    <property type="evidence" value="ECO:0007669"/>
    <property type="project" value="InterPro"/>
</dbReference>
<keyword evidence="1" id="KW-0813">Transport</keyword>
<dbReference type="Pfam" id="PF00005">
    <property type="entry name" value="ABC_tran"/>
    <property type="match status" value="1"/>
</dbReference>
<dbReference type="PROSITE" id="PS50893">
    <property type="entry name" value="ABC_TRANSPORTER_2"/>
    <property type="match status" value="1"/>
</dbReference>
<dbReference type="InterPro" id="IPR027417">
    <property type="entry name" value="P-loop_NTPase"/>
</dbReference>
<evidence type="ECO:0000256" key="2">
    <source>
        <dbReference type="ARBA" id="ARBA00022741"/>
    </source>
</evidence>
<dbReference type="PANTHER" id="PTHR24220">
    <property type="entry name" value="IMPORT ATP-BINDING PROTEIN"/>
    <property type="match status" value="1"/>
</dbReference>
<dbReference type="CDD" id="cd03255">
    <property type="entry name" value="ABC_MJ0796_LolCDE_FtsE"/>
    <property type="match status" value="1"/>
</dbReference>
<dbReference type="InterPro" id="IPR017871">
    <property type="entry name" value="ABC_transporter-like_CS"/>
</dbReference>
<evidence type="ECO:0000259" key="4">
    <source>
        <dbReference type="PROSITE" id="PS50893"/>
    </source>
</evidence>
<dbReference type="SUPFAM" id="SSF52540">
    <property type="entry name" value="P-loop containing nucleoside triphosphate hydrolases"/>
    <property type="match status" value="1"/>
</dbReference>
<dbReference type="InterPro" id="IPR003593">
    <property type="entry name" value="AAA+_ATPase"/>
</dbReference>
<dbReference type="PANTHER" id="PTHR24220:SF86">
    <property type="entry name" value="ABC TRANSPORTER ABCH.1"/>
    <property type="match status" value="1"/>
</dbReference>
<name>A0A1G1VTB1_9BACT</name>
<evidence type="ECO:0000256" key="3">
    <source>
        <dbReference type="ARBA" id="ARBA00022840"/>
    </source>
</evidence>
<protein>
    <submittedName>
        <fullName evidence="5">Macrolide ABC transporter ATP-binding protein</fullName>
    </submittedName>
</protein>
<keyword evidence="2" id="KW-0547">Nucleotide-binding</keyword>
<gene>
    <name evidence="5" type="ORF">A2786_04090</name>
</gene>
<evidence type="ECO:0000313" key="6">
    <source>
        <dbReference type="Proteomes" id="UP000179233"/>
    </source>
</evidence>
<dbReference type="Proteomes" id="UP000179233">
    <property type="component" value="Unassembled WGS sequence"/>
</dbReference>
<dbReference type="GO" id="GO:0005886">
    <property type="term" value="C:plasma membrane"/>
    <property type="evidence" value="ECO:0007669"/>
    <property type="project" value="TreeGrafter"/>
</dbReference>
<dbReference type="GO" id="GO:0005524">
    <property type="term" value="F:ATP binding"/>
    <property type="evidence" value="ECO:0007669"/>
    <property type="project" value="UniProtKB-KW"/>
</dbReference>